<dbReference type="SUPFAM" id="SSF56601">
    <property type="entry name" value="beta-lactamase/transpeptidase-like"/>
    <property type="match status" value="1"/>
</dbReference>
<evidence type="ECO:0000313" key="1">
    <source>
        <dbReference type="EMBL" id="CCH88092.1"/>
    </source>
</evidence>
<dbReference type="Gene3D" id="3.40.710.10">
    <property type="entry name" value="DD-peptidase/beta-lactamase superfamily"/>
    <property type="match status" value="1"/>
</dbReference>
<dbReference type="OMA" id="YAKQGWM"/>
<keyword evidence="2" id="KW-1185">Reference proteome</keyword>
<organism evidence="1 2">
    <name type="scientific">Modestobacter italicus (strain DSM 44449 / CECT 9708 / BC 501)</name>
    <dbReference type="NCBI Taxonomy" id="2732864"/>
    <lineage>
        <taxon>Bacteria</taxon>
        <taxon>Bacillati</taxon>
        <taxon>Actinomycetota</taxon>
        <taxon>Actinomycetes</taxon>
        <taxon>Geodermatophilales</taxon>
        <taxon>Geodermatophilaceae</taxon>
        <taxon>Modestobacter</taxon>
    </lineage>
</organism>
<dbReference type="Proteomes" id="UP000006461">
    <property type="component" value="Chromosome"/>
</dbReference>
<dbReference type="eggNOG" id="COG2367">
    <property type="taxonomic scope" value="Bacteria"/>
</dbReference>
<dbReference type="OrthoDB" id="4981298at2"/>
<gene>
    <name evidence="1" type="ordered locus">MODMU_2663</name>
</gene>
<name>I4EXH9_MODI5</name>
<accession>I4EXH9</accession>
<reference evidence="1 2" key="1">
    <citation type="journal article" date="2012" name="J. Bacteriol.">
        <title>Genome Sequence of Radiation-Resistant Modestobacter marinus Strain BC501, a Representative Actinobacterium That Thrives on Calcareous Stone Surfaces.</title>
        <authorList>
            <person name="Normand P."/>
            <person name="Gury J."/>
            <person name="Pujic P."/>
            <person name="Chouaia B."/>
            <person name="Crotti E."/>
            <person name="Brusetti L."/>
            <person name="Daffonchio D."/>
            <person name="Vacherie B."/>
            <person name="Barbe V."/>
            <person name="Medigue C."/>
            <person name="Calteau A."/>
            <person name="Ghodhbane-Gtari F."/>
            <person name="Essoussi I."/>
            <person name="Nouioui I."/>
            <person name="Abbassi-Ghozzi I."/>
            <person name="Gtari M."/>
        </authorList>
    </citation>
    <scope>NUCLEOTIDE SEQUENCE [LARGE SCALE GENOMIC DNA]</scope>
    <source>
        <strain evidence="2">BC 501</strain>
    </source>
</reference>
<evidence type="ECO:0000313" key="2">
    <source>
        <dbReference type="Proteomes" id="UP000006461"/>
    </source>
</evidence>
<dbReference type="EMBL" id="FO203431">
    <property type="protein sequence ID" value="CCH88092.1"/>
    <property type="molecule type" value="Genomic_DNA"/>
</dbReference>
<dbReference type="AlphaFoldDB" id="I4EXH9"/>
<proteinExistence type="predicted"/>
<dbReference type="HOGENOM" id="CLU_061997_0_0_11"/>
<sequence>MVGSGAARVRPRHRLTLTTTVLALTAALASSVGWCPVARAADPYPAAAVRPLAPPPPAGPPAVPVPGAVPPAPALDPAAGLALLTAAGEAAARARGTVQVAVRGPSGAEVLTGPDAGSPVLTASLVKLLVVQQLFARDAAGSLQLSPGDLDRMRRAIVSSDDGAMSVLWDRFDGEALVLAAAAEFGLTGSAPPARAGQWGEAVTTAADTALFLSALPDHLPADDLATLTGWMGFAAPIATDGFDQRYGLLAPEVTATTAVAVKQGWICCIDARRQLHSAGILADGRVVVLLGDFPTSTSWTRARAALDAAAAAVVAGT</sequence>
<dbReference type="STRING" id="477641.MODMU_2663"/>
<dbReference type="InterPro" id="IPR012338">
    <property type="entry name" value="Beta-lactam/transpept-like"/>
</dbReference>
<protein>
    <submittedName>
        <fullName evidence="1">Beta-lactamase</fullName>
    </submittedName>
</protein>
<dbReference type="KEGG" id="mmar:MODMU_2663"/>